<evidence type="ECO:0000313" key="3">
    <source>
        <dbReference type="Proteomes" id="UP000240535"/>
    </source>
</evidence>
<feature type="region of interest" description="Disordered" evidence="1">
    <location>
        <begin position="1"/>
        <end position="25"/>
    </location>
</feature>
<dbReference type="EMBL" id="PDHH01000009">
    <property type="protein sequence ID" value="PSM51332.1"/>
    <property type="molecule type" value="Genomic_DNA"/>
</dbReference>
<keyword evidence="3" id="KW-1185">Reference proteome</keyword>
<dbReference type="Proteomes" id="UP000240535">
    <property type="component" value="Unassembled WGS sequence"/>
</dbReference>
<dbReference type="AlphaFoldDB" id="A0A2P8QYM0"/>
<dbReference type="RefSeq" id="WP_106872816.1">
    <property type="nucleotide sequence ID" value="NZ_CP053841.1"/>
</dbReference>
<organism evidence="2 3">
    <name type="scientific">Campylobacter blaseri</name>
    <dbReference type="NCBI Taxonomy" id="2042961"/>
    <lineage>
        <taxon>Bacteria</taxon>
        <taxon>Pseudomonadati</taxon>
        <taxon>Campylobacterota</taxon>
        <taxon>Epsilonproteobacteria</taxon>
        <taxon>Campylobacterales</taxon>
        <taxon>Campylobacteraceae</taxon>
        <taxon>Campylobacter</taxon>
    </lineage>
</organism>
<accession>A0A2P8QYM0</accession>
<name>A0A2P8QYM0_9BACT</name>
<evidence type="ECO:0000313" key="2">
    <source>
        <dbReference type="EMBL" id="PSM51332.1"/>
    </source>
</evidence>
<reference evidence="3" key="1">
    <citation type="submission" date="2017-10" db="EMBL/GenBank/DDBJ databases">
        <title>Campylobacter species from seals.</title>
        <authorList>
            <person name="Gilbert M.J."/>
            <person name="Zomer A.L."/>
            <person name="Timmerman A.J."/>
            <person name="Duim B."/>
            <person name="Wagenaar J.A."/>
        </authorList>
    </citation>
    <scope>NUCLEOTIDE SEQUENCE [LARGE SCALE GENOMIC DNA]</scope>
    <source>
        <strain evidence="3">17S00004-5</strain>
    </source>
</reference>
<proteinExistence type="predicted"/>
<sequence length="91" mass="9781">MGSSNKLDTSAEEVETTTTESREKETLSMRKFIDAARLGTLPFVSTRAFAAEPATKTAKMAKPAFKITLIAGSSKRSRLTILISFSAVLAP</sequence>
<comment type="caution">
    <text evidence="2">The sequence shown here is derived from an EMBL/GenBank/DDBJ whole genome shotgun (WGS) entry which is preliminary data.</text>
</comment>
<gene>
    <name evidence="2" type="ORF">CQ405_08880</name>
</gene>
<evidence type="ECO:0000256" key="1">
    <source>
        <dbReference type="SAM" id="MobiDB-lite"/>
    </source>
</evidence>
<protein>
    <submittedName>
        <fullName evidence="2">Uncharacterized protein</fullName>
    </submittedName>
</protein>